<feature type="compositionally biased region" description="Basic and acidic residues" evidence="1">
    <location>
        <begin position="145"/>
        <end position="154"/>
    </location>
</feature>
<evidence type="ECO:0000256" key="1">
    <source>
        <dbReference type="SAM" id="MobiDB-lite"/>
    </source>
</evidence>
<feature type="region of interest" description="Disordered" evidence="1">
    <location>
        <begin position="121"/>
        <end position="154"/>
    </location>
</feature>
<proteinExistence type="predicted"/>
<evidence type="ECO:0000313" key="2">
    <source>
        <dbReference type="EMBL" id="AOW00822.1"/>
    </source>
</evidence>
<dbReference type="Proteomes" id="UP000182444">
    <property type="component" value="Chromosome 1A"/>
</dbReference>
<protein>
    <submittedName>
        <fullName evidence="2">Uncharacterized protein</fullName>
    </submittedName>
</protein>
<sequence length="154" mass="16755">MSGSEGSRDGGGNNEIADFRLSIFADCRFSPTSTSSCHFSTNSSTKNASCQQNPSNTVFLKSPQSCFKTAPKLLQKIPTHKMNFSSCPDTRGFHVTRSTPSRESMCSLSFGSSVSNHLECRSSNVERGTTSTSNNVGRRTTKSSSRRDETKFTS</sequence>
<evidence type="ECO:0000313" key="3">
    <source>
        <dbReference type="Proteomes" id="UP000182444"/>
    </source>
</evidence>
<accession>A0A1D8N5B0</accession>
<feature type="compositionally biased region" description="Polar residues" evidence="1">
    <location>
        <begin position="121"/>
        <end position="138"/>
    </location>
</feature>
<dbReference type="GeneID" id="94582527"/>
<dbReference type="VEuPathDB" id="FungiDB:YALI1_A18692g"/>
<dbReference type="EMBL" id="CP017553">
    <property type="protein sequence ID" value="AOW00822.1"/>
    <property type="molecule type" value="Genomic_DNA"/>
</dbReference>
<dbReference type="RefSeq" id="XP_068137963.1">
    <property type="nucleotide sequence ID" value="XM_068281862.1"/>
</dbReference>
<organism evidence="2 3">
    <name type="scientific">Yarrowia lipolytica</name>
    <name type="common">Candida lipolytica</name>
    <dbReference type="NCBI Taxonomy" id="4952"/>
    <lineage>
        <taxon>Eukaryota</taxon>
        <taxon>Fungi</taxon>
        <taxon>Dikarya</taxon>
        <taxon>Ascomycota</taxon>
        <taxon>Saccharomycotina</taxon>
        <taxon>Dipodascomycetes</taxon>
        <taxon>Dipodascales</taxon>
        <taxon>Dipodascales incertae sedis</taxon>
        <taxon>Yarrowia</taxon>
    </lineage>
</organism>
<reference evidence="2 3" key="1">
    <citation type="journal article" date="2016" name="PLoS ONE">
        <title>Sequence Assembly of Yarrowia lipolytica Strain W29/CLIB89 Shows Transposable Element Diversity.</title>
        <authorList>
            <person name="Magnan C."/>
            <person name="Yu J."/>
            <person name="Chang I."/>
            <person name="Jahn E."/>
            <person name="Kanomata Y."/>
            <person name="Wu J."/>
            <person name="Zeller M."/>
            <person name="Oakes M."/>
            <person name="Baldi P."/>
            <person name="Sandmeyer S."/>
        </authorList>
    </citation>
    <scope>NUCLEOTIDE SEQUENCE [LARGE SCALE GENOMIC DNA]</scope>
    <source>
        <strain evidence="3">CLIB89(W29)</strain>
    </source>
</reference>
<dbReference type="AlphaFoldDB" id="A0A1D8N5B0"/>
<gene>
    <name evidence="2" type="ORF">YALI1_A18692g</name>
</gene>
<name>A0A1D8N5B0_YARLL</name>